<protein>
    <submittedName>
        <fullName evidence="6">ABC transporter substrate-binding protein</fullName>
    </submittedName>
</protein>
<sequence length="276" mass="29893">MIGFKTMMGVSAVALAAFFAGSAAVAGTLENVKARGKLVVGVKNDYVPYGFLNDKGDIVGFEVSLAKYVAKELLGSEDKIELVPVVASNRIEFLTAGRIDAIFATLGVTAERAKVIDFTTEYVSAAGPSVLAAKEATVSKWEELKGKSVCGIQGSYYNKKMTEEYGINLVAFKTQPEAYRALKDNRCIGFVFDDMTLQQKLKEPDWASYKIAVAPYEFQPMAGGLRKGDTEFHEAVDKAIAKAEAEGKLIAWETEFGMPHSDYIAARAKAAVAKKN</sequence>
<dbReference type="AlphaFoldDB" id="A0A1Y2J906"/>
<organism evidence="6 7">
    <name type="scientific">Bradyrhizobium japonicum</name>
    <dbReference type="NCBI Taxonomy" id="375"/>
    <lineage>
        <taxon>Bacteria</taxon>
        <taxon>Pseudomonadati</taxon>
        <taxon>Pseudomonadota</taxon>
        <taxon>Alphaproteobacteria</taxon>
        <taxon>Hyphomicrobiales</taxon>
        <taxon>Nitrobacteraceae</taxon>
        <taxon>Bradyrhizobium</taxon>
    </lineage>
</organism>
<keyword evidence="2" id="KW-0813">Transport</keyword>
<dbReference type="PANTHER" id="PTHR30085">
    <property type="entry name" value="AMINO ACID ABC TRANSPORTER PERMEASE"/>
    <property type="match status" value="1"/>
</dbReference>
<evidence type="ECO:0000256" key="2">
    <source>
        <dbReference type="ARBA" id="ARBA00022448"/>
    </source>
</evidence>
<accession>A0A1Y2J906</accession>
<evidence type="ECO:0000313" key="7">
    <source>
        <dbReference type="Proteomes" id="UP000193335"/>
    </source>
</evidence>
<dbReference type="PANTHER" id="PTHR30085:SF6">
    <property type="entry name" value="ABC TRANSPORTER GLUTAMINE-BINDING PROTEIN GLNH"/>
    <property type="match status" value="1"/>
</dbReference>
<dbReference type="InterPro" id="IPR001638">
    <property type="entry name" value="Solute-binding_3/MltF_N"/>
</dbReference>
<dbReference type="Proteomes" id="UP000193335">
    <property type="component" value="Unassembled WGS sequence"/>
</dbReference>
<gene>
    <name evidence="6" type="ORF">BSZ19_46735</name>
</gene>
<dbReference type="GO" id="GO:0006865">
    <property type="term" value="P:amino acid transport"/>
    <property type="evidence" value="ECO:0007669"/>
    <property type="project" value="TreeGrafter"/>
</dbReference>
<comment type="similarity">
    <text evidence="1">Belongs to the bacterial solute-binding protein 3 family.</text>
</comment>
<dbReference type="SUPFAM" id="SSF53850">
    <property type="entry name" value="Periplasmic binding protein-like II"/>
    <property type="match status" value="1"/>
</dbReference>
<dbReference type="CDD" id="cd13693">
    <property type="entry name" value="PBP2_polar_AA"/>
    <property type="match status" value="1"/>
</dbReference>
<feature type="signal peptide" evidence="4">
    <location>
        <begin position="1"/>
        <end position="26"/>
    </location>
</feature>
<comment type="caution">
    <text evidence="6">The sequence shown here is derived from an EMBL/GenBank/DDBJ whole genome shotgun (WGS) entry which is preliminary data.</text>
</comment>
<evidence type="ECO:0000256" key="4">
    <source>
        <dbReference type="SAM" id="SignalP"/>
    </source>
</evidence>
<dbReference type="InterPro" id="IPR051455">
    <property type="entry name" value="Bact_solute-bind_prot3"/>
</dbReference>
<dbReference type="Gene3D" id="3.40.190.10">
    <property type="entry name" value="Periplasmic binding protein-like II"/>
    <property type="match status" value="2"/>
</dbReference>
<evidence type="ECO:0000259" key="5">
    <source>
        <dbReference type="SMART" id="SM00062"/>
    </source>
</evidence>
<proteinExistence type="inferred from homology"/>
<dbReference type="GO" id="GO:0030288">
    <property type="term" value="C:outer membrane-bounded periplasmic space"/>
    <property type="evidence" value="ECO:0007669"/>
    <property type="project" value="TreeGrafter"/>
</dbReference>
<dbReference type="GO" id="GO:0005576">
    <property type="term" value="C:extracellular region"/>
    <property type="evidence" value="ECO:0007669"/>
    <property type="project" value="TreeGrafter"/>
</dbReference>
<dbReference type="EMBL" id="NAFL01000286">
    <property type="protein sequence ID" value="OSJ22095.1"/>
    <property type="molecule type" value="Genomic_DNA"/>
</dbReference>
<evidence type="ECO:0000313" key="6">
    <source>
        <dbReference type="EMBL" id="OSJ22095.1"/>
    </source>
</evidence>
<reference evidence="6 7" key="1">
    <citation type="submission" date="2017-03" db="EMBL/GenBank/DDBJ databases">
        <title>Whole genome sequences of fourteen strains of Bradyrhizobium canariense and one strain of Bradyrhizobium japonicum isolated from Lupinus (Papilionoideae: Genisteae) species in Algeria.</title>
        <authorList>
            <person name="Crovadore J."/>
            <person name="Chekireb D."/>
            <person name="Brachmann A."/>
            <person name="Chablais R."/>
            <person name="Cochard B."/>
            <person name="Lefort F."/>
        </authorList>
    </citation>
    <scope>NUCLEOTIDE SEQUENCE [LARGE SCALE GENOMIC DNA]</scope>
    <source>
        <strain evidence="6 7">UBMA197</strain>
    </source>
</reference>
<dbReference type="SMART" id="SM00062">
    <property type="entry name" value="PBPb"/>
    <property type="match status" value="1"/>
</dbReference>
<feature type="domain" description="Solute-binding protein family 3/N-terminal" evidence="5">
    <location>
        <begin position="37"/>
        <end position="259"/>
    </location>
</feature>
<name>A0A1Y2J906_BRAJP</name>
<feature type="chain" id="PRO_5012124203" evidence="4">
    <location>
        <begin position="27"/>
        <end position="276"/>
    </location>
</feature>
<evidence type="ECO:0000256" key="1">
    <source>
        <dbReference type="ARBA" id="ARBA00010333"/>
    </source>
</evidence>
<evidence type="ECO:0000256" key="3">
    <source>
        <dbReference type="ARBA" id="ARBA00022729"/>
    </source>
</evidence>
<keyword evidence="3 4" id="KW-0732">Signal</keyword>
<dbReference type="Pfam" id="PF00497">
    <property type="entry name" value="SBP_bac_3"/>
    <property type="match status" value="1"/>
</dbReference>